<dbReference type="EMBL" id="JAEPRD010000001">
    <property type="protein sequence ID" value="KAG2214295.1"/>
    <property type="molecule type" value="Genomic_DNA"/>
</dbReference>
<gene>
    <name evidence="1" type="ORF">INT47_000851</name>
</gene>
<sequence length="252" mass="28846">MGEIQIPKLQKDSLISISGSHTLGNGSTDWTNSVLCQLDEIKKIDNTDCNELIANSLQPSGMDSNRHASHNYLAAMDEKLGVISKKTMINDWLHYNSIPKPATTTMPTPSYLQYYHNNNNNNCNFYSKKEFTDRRDESSLISAQLKKQGKKKHDHIKEKLDIAAARRNAIKTNRLKEQMDAALYETMHLLRNYNENMQQGKQTLQQQDLEDLFLSNIKKGGRKVYYSDDTASSSLSTEYCLPIKQFQQQALY</sequence>
<proteinExistence type="predicted"/>
<dbReference type="AlphaFoldDB" id="A0A8H7VBG5"/>
<organism evidence="1 2">
    <name type="scientific">Mucor saturninus</name>
    <dbReference type="NCBI Taxonomy" id="64648"/>
    <lineage>
        <taxon>Eukaryota</taxon>
        <taxon>Fungi</taxon>
        <taxon>Fungi incertae sedis</taxon>
        <taxon>Mucoromycota</taxon>
        <taxon>Mucoromycotina</taxon>
        <taxon>Mucoromycetes</taxon>
        <taxon>Mucorales</taxon>
        <taxon>Mucorineae</taxon>
        <taxon>Mucoraceae</taxon>
        <taxon>Mucor</taxon>
    </lineage>
</organism>
<comment type="caution">
    <text evidence="1">The sequence shown here is derived from an EMBL/GenBank/DDBJ whole genome shotgun (WGS) entry which is preliminary data.</text>
</comment>
<accession>A0A8H7VBG5</accession>
<protein>
    <submittedName>
        <fullName evidence="1">Uncharacterized protein</fullName>
    </submittedName>
</protein>
<name>A0A8H7VBG5_9FUNG</name>
<dbReference type="OrthoDB" id="2288372at2759"/>
<reference evidence="1" key="1">
    <citation type="submission" date="2020-12" db="EMBL/GenBank/DDBJ databases">
        <title>Metabolic potential, ecology and presence of endohyphal bacteria is reflected in genomic diversity of Mucoromycotina.</title>
        <authorList>
            <person name="Muszewska A."/>
            <person name="Okrasinska A."/>
            <person name="Steczkiewicz K."/>
            <person name="Drgas O."/>
            <person name="Orlowska M."/>
            <person name="Perlinska-Lenart U."/>
            <person name="Aleksandrzak-Piekarczyk T."/>
            <person name="Szatraj K."/>
            <person name="Zielenkiewicz U."/>
            <person name="Pilsyk S."/>
            <person name="Malc E."/>
            <person name="Mieczkowski P."/>
            <person name="Kruszewska J.S."/>
            <person name="Biernat P."/>
            <person name="Pawlowska J."/>
        </authorList>
    </citation>
    <scope>NUCLEOTIDE SEQUENCE</scope>
    <source>
        <strain evidence="1">WA0000017839</strain>
    </source>
</reference>
<evidence type="ECO:0000313" key="2">
    <source>
        <dbReference type="Proteomes" id="UP000603453"/>
    </source>
</evidence>
<evidence type="ECO:0000313" key="1">
    <source>
        <dbReference type="EMBL" id="KAG2214295.1"/>
    </source>
</evidence>
<dbReference type="Proteomes" id="UP000603453">
    <property type="component" value="Unassembled WGS sequence"/>
</dbReference>
<keyword evidence="2" id="KW-1185">Reference proteome</keyword>